<sequence>MSFGFAYPVLGIKIDTDNKSDASKMLKLFIELILSKKNSTSVEFENKKTC</sequence>
<proteinExistence type="predicted"/>
<gene>
    <name evidence="1" type="ORF">MNBD_NITROSPINAE01-1326</name>
</gene>
<dbReference type="AlphaFoldDB" id="A0A3B1CVK3"/>
<organism evidence="1">
    <name type="scientific">hydrothermal vent metagenome</name>
    <dbReference type="NCBI Taxonomy" id="652676"/>
    <lineage>
        <taxon>unclassified sequences</taxon>
        <taxon>metagenomes</taxon>
        <taxon>ecological metagenomes</taxon>
    </lineage>
</organism>
<name>A0A3B1CVK3_9ZZZZ</name>
<protein>
    <submittedName>
        <fullName evidence="1">Uncharacterized protein</fullName>
    </submittedName>
</protein>
<reference evidence="1" key="1">
    <citation type="submission" date="2018-06" db="EMBL/GenBank/DDBJ databases">
        <authorList>
            <person name="Zhirakovskaya E."/>
        </authorList>
    </citation>
    <scope>NUCLEOTIDE SEQUENCE</scope>
</reference>
<dbReference type="EMBL" id="UOGC01000109">
    <property type="protein sequence ID" value="VAX20707.1"/>
    <property type="molecule type" value="Genomic_DNA"/>
</dbReference>
<accession>A0A3B1CVK3</accession>
<evidence type="ECO:0000313" key="1">
    <source>
        <dbReference type="EMBL" id="VAX20707.1"/>
    </source>
</evidence>